<sequence length="40" mass="4609">MRSNLKEIIAVHFFKQTFHEETSSASDLISISVKETNVRD</sequence>
<evidence type="ECO:0000313" key="2">
    <source>
        <dbReference type="WBParaSite" id="PgR028_g017_t01"/>
    </source>
</evidence>
<dbReference type="Proteomes" id="UP000887569">
    <property type="component" value="Unplaced"/>
</dbReference>
<proteinExistence type="predicted"/>
<protein>
    <submittedName>
        <fullName evidence="2">Potassium channel domain-containing protein</fullName>
    </submittedName>
</protein>
<reference evidence="2" key="1">
    <citation type="submission" date="2022-11" db="UniProtKB">
        <authorList>
            <consortium name="WormBaseParasite"/>
        </authorList>
    </citation>
    <scope>IDENTIFICATION</scope>
</reference>
<accession>A0A915B5S2</accession>
<evidence type="ECO:0000313" key="1">
    <source>
        <dbReference type="Proteomes" id="UP000887569"/>
    </source>
</evidence>
<keyword evidence="1" id="KW-1185">Reference proteome</keyword>
<name>A0A915B5S2_PARUN</name>
<dbReference type="AlphaFoldDB" id="A0A915B5S2"/>
<organism evidence="1 2">
    <name type="scientific">Parascaris univalens</name>
    <name type="common">Nematode worm</name>
    <dbReference type="NCBI Taxonomy" id="6257"/>
    <lineage>
        <taxon>Eukaryota</taxon>
        <taxon>Metazoa</taxon>
        <taxon>Ecdysozoa</taxon>
        <taxon>Nematoda</taxon>
        <taxon>Chromadorea</taxon>
        <taxon>Rhabditida</taxon>
        <taxon>Spirurina</taxon>
        <taxon>Ascaridomorpha</taxon>
        <taxon>Ascaridoidea</taxon>
        <taxon>Ascarididae</taxon>
        <taxon>Parascaris</taxon>
    </lineage>
</organism>
<dbReference type="WBParaSite" id="PgR028_g017_t01">
    <property type="protein sequence ID" value="PgR028_g017_t01"/>
    <property type="gene ID" value="PgR028_g017"/>
</dbReference>